<accession>A0A074RSV7</accession>
<dbReference type="OrthoDB" id="292964at2759"/>
<feature type="compositionally biased region" description="Polar residues" evidence="8">
    <location>
        <begin position="634"/>
        <end position="656"/>
    </location>
</feature>
<dbReference type="InterPro" id="IPR036873">
    <property type="entry name" value="Rhodanese-like_dom_sf"/>
</dbReference>
<name>A0A074RSV7_9AGAM</name>
<evidence type="ECO:0000256" key="8">
    <source>
        <dbReference type="SAM" id="MobiDB-lite"/>
    </source>
</evidence>
<keyword evidence="6 10" id="KW-0378">Hydrolase</keyword>
<feature type="region of interest" description="Disordered" evidence="8">
    <location>
        <begin position="607"/>
        <end position="738"/>
    </location>
</feature>
<keyword evidence="11" id="KW-1185">Reference proteome</keyword>
<evidence type="ECO:0000313" key="11">
    <source>
        <dbReference type="Proteomes" id="UP000027456"/>
    </source>
</evidence>
<feature type="domain" description="USP" evidence="9">
    <location>
        <begin position="1217"/>
        <end position="1361"/>
    </location>
</feature>
<feature type="compositionally biased region" description="Polar residues" evidence="8">
    <location>
        <begin position="1115"/>
        <end position="1124"/>
    </location>
</feature>
<feature type="region of interest" description="Disordered" evidence="8">
    <location>
        <begin position="1109"/>
        <end position="1141"/>
    </location>
</feature>
<feature type="compositionally biased region" description="Polar residues" evidence="8">
    <location>
        <begin position="885"/>
        <end position="898"/>
    </location>
</feature>
<evidence type="ECO:0000256" key="4">
    <source>
        <dbReference type="ARBA" id="ARBA00022670"/>
    </source>
</evidence>
<evidence type="ECO:0000313" key="10">
    <source>
        <dbReference type="EMBL" id="KEP49964.1"/>
    </source>
</evidence>
<keyword evidence="5" id="KW-0833">Ubl conjugation pathway</keyword>
<dbReference type="PANTHER" id="PTHR21646:SF95">
    <property type="entry name" value="UBIQUITIN CARBOXYL-TERMINAL HYDROLASE 4-RELATED"/>
    <property type="match status" value="1"/>
</dbReference>
<feature type="compositionally biased region" description="Polar residues" evidence="8">
    <location>
        <begin position="667"/>
        <end position="677"/>
    </location>
</feature>
<dbReference type="Gene3D" id="3.40.250.10">
    <property type="entry name" value="Rhodanese-like domain"/>
    <property type="match status" value="1"/>
</dbReference>
<sequence length="1361" mass="148166">MWCQSSTKGSAEKEPCISPESYVSRGWVREDRFHGLDDHFQGGRLPQMPLTFRFLPQFLRKMSKVSPNSESSIVPYNKYIFPLTMVKPMKSATNTNKPYLPNELLELILHDPYAVDTIGTIHVTSISYYKVSGGAEHEYIVLQVEDDQGRFRNYLKLDRCPQPGQELPAPRVWLGPEKNWLDIVQDDQPIETPEENSERDSFLVSGSGLSSFYQDKSALLASVKFTKHRPVLEELVVLAQVVSANQPRYELFRTQCYWYAFTIWQVLKLNFSESAEWPEIDGAGKNGAMPWVEWRKRTLPVDKRVQITHLHADLAAKACIAWAEFKEQSDKCQQSWAASEGTTGRIAKLGVWDAAWSPQCYLIPTTMAKAAPPHVKDIREQAKSASLKAVAGFSALSILNSAQALADAGLALEHDGDLRGALFKYSQAAILLDHIMSSAEYKHETPKSQRGVLYHQTTKLSEYVIGDILPRAKKIEERLREIEQSQPPLSPAAEPDARPMGSLRDRMRMLEQAGLDVGNQPQRPVKPIVNPAPASKPIDPVLKPMPPLETTSRGTSSIQHDLAYLNNITGTNGTPNGALSPQFNPSSAVATPVTGMFGITGVSPGASSTATMTIPPSLSPLQTSPPHITRTRSPRSMSLNIASPVNGNNIGSTSPSADRPPIPPRLTPNSTGGTSPGATAPPLSRSITDDRASITSRASTAGTSTPPLSKSALWNSPQHTGTGMNGVMSNGTGGRNLPLSPLATGGSIAMGGMSPLATGALSRDGDGLGLGLAIQPDGPRPPKQRSATTDAFEAAFPSIDDIEATYPSLDALESEAEMKLLKLGVPTSAPGPPSLGDAPSLGFEFGQKSPVPRPFPNAIPDLEGAPRPASTPANGTRPGIAFGSAKSQSPRPLATPTTQPDPPKSDKLPKPDLPITNTITAKTLKSYLATALQILVLDVRPRDQVDSRRIPVDNVVCIEPIVLGRKGMSAKELQEALIISSKTERSLFEQRSAFDLVVLTDASSTEFKDPTTPLNLLFRIIYETEFLKPLRRSPVFLYGGIKAWADEIGEFRGEDMVVAPSTDAGKGLTRKPAVSGRPTGGSVSYTRMPQDVGPPGSSFGAVRTPITYPERAVSPPTSSGTPAHSQRPLEDMMSPPPPASAGYFEHPHHAYSGSVTLSTTRPASIDYPNLIRPPPAAASPAMDRVDSRPRIPQAPKPPHFKPDYSVLYWRDEELGMSGLRNMGNTCYMNSVLQCLSGTVPLTRFFTDRRWHHEVNMMNPLGTRGELANAFYALLRDMWQGDLPYLTPMPFRKSICAHARQFVGSEQHDAQEFLLFLLDGLHEDLNRIIVKPQFEELAPEREAELERMPKQLAGHTNGRGTS</sequence>
<dbReference type="InterPro" id="IPR038765">
    <property type="entry name" value="Papain-like_cys_pep_sf"/>
</dbReference>
<evidence type="ECO:0000256" key="7">
    <source>
        <dbReference type="ARBA" id="ARBA00022807"/>
    </source>
</evidence>
<dbReference type="PANTHER" id="PTHR21646">
    <property type="entry name" value="UBIQUITIN CARBOXYL-TERMINAL HYDROLASE"/>
    <property type="match status" value="1"/>
</dbReference>
<gene>
    <name evidence="10" type="ORF">V565_089340</name>
</gene>
<dbReference type="InterPro" id="IPR028889">
    <property type="entry name" value="USP"/>
</dbReference>
<dbReference type="EC" id="3.4.19.12" evidence="3"/>
<dbReference type="EMBL" id="AZST01000302">
    <property type="protein sequence ID" value="KEP49964.1"/>
    <property type="molecule type" value="Genomic_DNA"/>
</dbReference>
<dbReference type="InterPro" id="IPR050185">
    <property type="entry name" value="Ub_carboxyl-term_hydrolase"/>
</dbReference>
<dbReference type="Pfam" id="PF00443">
    <property type="entry name" value="UCH"/>
    <property type="match status" value="1"/>
</dbReference>
<dbReference type="HOGENOM" id="CLU_257026_0_0_1"/>
<comment type="catalytic activity">
    <reaction evidence="1">
        <text>Thiol-dependent hydrolysis of ester, thioester, amide, peptide and isopeptide bonds formed by the C-terminal Gly of ubiquitin (a 76-residue protein attached to proteins as an intracellular targeting signal).</text>
        <dbReference type="EC" id="3.4.19.12"/>
    </reaction>
</comment>
<dbReference type="InterPro" id="IPR001394">
    <property type="entry name" value="Peptidase_C19_UCH"/>
</dbReference>
<comment type="caution">
    <text evidence="10">The sequence shown here is derived from an EMBL/GenBank/DDBJ whole genome shotgun (WGS) entry which is preliminary data.</text>
</comment>
<dbReference type="PROSITE" id="PS00972">
    <property type="entry name" value="USP_1"/>
    <property type="match status" value="1"/>
</dbReference>
<feature type="compositionally biased region" description="Low complexity" evidence="8">
    <location>
        <begin position="615"/>
        <end position="626"/>
    </location>
</feature>
<dbReference type="SUPFAM" id="SSF52821">
    <property type="entry name" value="Rhodanese/Cell cycle control phosphatase"/>
    <property type="match status" value="1"/>
</dbReference>
<dbReference type="Proteomes" id="UP000027456">
    <property type="component" value="Unassembled WGS sequence"/>
</dbReference>
<evidence type="ECO:0000259" key="9">
    <source>
        <dbReference type="PROSITE" id="PS50235"/>
    </source>
</evidence>
<dbReference type="SUPFAM" id="SSF54001">
    <property type="entry name" value="Cysteine proteinases"/>
    <property type="match status" value="1"/>
</dbReference>
<feature type="compositionally biased region" description="Polar residues" evidence="8">
    <location>
        <begin position="693"/>
        <end position="730"/>
    </location>
</feature>
<dbReference type="Gene3D" id="3.90.70.10">
    <property type="entry name" value="Cysteine proteinases"/>
    <property type="match status" value="1"/>
</dbReference>
<dbReference type="GO" id="GO:0006508">
    <property type="term" value="P:proteolysis"/>
    <property type="evidence" value="ECO:0007669"/>
    <property type="project" value="UniProtKB-KW"/>
</dbReference>
<feature type="region of interest" description="Disordered" evidence="8">
    <location>
        <begin position="830"/>
        <end position="914"/>
    </location>
</feature>
<dbReference type="PROSITE" id="PS50235">
    <property type="entry name" value="USP_3"/>
    <property type="match status" value="1"/>
</dbReference>
<dbReference type="GO" id="GO:0004843">
    <property type="term" value="F:cysteine-type deubiquitinase activity"/>
    <property type="evidence" value="ECO:0007669"/>
    <property type="project" value="UniProtKB-EC"/>
</dbReference>
<evidence type="ECO:0000256" key="3">
    <source>
        <dbReference type="ARBA" id="ARBA00012759"/>
    </source>
</evidence>
<organism evidence="10 11">
    <name type="scientific">Rhizoctonia solani 123E</name>
    <dbReference type="NCBI Taxonomy" id="1423351"/>
    <lineage>
        <taxon>Eukaryota</taxon>
        <taxon>Fungi</taxon>
        <taxon>Dikarya</taxon>
        <taxon>Basidiomycota</taxon>
        <taxon>Agaricomycotina</taxon>
        <taxon>Agaricomycetes</taxon>
        <taxon>Cantharellales</taxon>
        <taxon>Ceratobasidiaceae</taxon>
        <taxon>Rhizoctonia</taxon>
    </lineage>
</organism>
<proteinExistence type="inferred from homology"/>
<feature type="non-terminal residue" evidence="10">
    <location>
        <position position="1361"/>
    </location>
</feature>
<dbReference type="InterPro" id="IPR018200">
    <property type="entry name" value="USP_CS"/>
</dbReference>
<dbReference type="GO" id="GO:0016579">
    <property type="term" value="P:protein deubiquitination"/>
    <property type="evidence" value="ECO:0007669"/>
    <property type="project" value="InterPro"/>
</dbReference>
<keyword evidence="7" id="KW-0788">Thiol protease</keyword>
<comment type="similarity">
    <text evidence="2">Belongs to the peptidase C19 family.</text>
</comment>
<evidence type="ECO:0000256" key="1">
    <source>
        <dbReference type="ARBA" id="ARBA00000707"/>
    </source>
</evidence>
<keyword evidence="4" id="KW-0645">Protease</keyword>
<evidence type="ECO:0000256" key="6">
    <source>
        <dbReference type="ARBA" id="ARBA00022801"/>
    </source>
</evidence>
<feature type="region of interest" description="Disordered" evidence="8">
    <location>
        <begin position="1062"/>
        <end position="1096"/>
    </location>
</feature>
<protein>
    <recommendedName>
        <fullName evidence="3">ubiquitinyl hydrolase 1</fullName>
        <ecNumber evidence="3">3.4.19.12</ecNumber>
    </recommendedName>
</protein>
<reference evidence="10 11" key="1">
    <citation type="submission" date="2013-12" db="EMBL/GenBank/DDBJ databases">
        <authorList>
            <person name="Cubeta M."/>
            <person name="Pakala S."/>
            <person name="Fedorova N."/>
            <person name="Thomas E."/>
            <person name="Dean R."/>
            <person name="Jabaji S."/>
            <person name="Neate S."/>
            <person name="Toda T."/>
            <person name="Tavantzis S."/>
            <person name="Vilgalys R."/>
            <person name="Bharathan N."/>
            <person name="Pakala S."/>
            <person name="Losada L.S."/>
            <person name="Zafar N."/>
            <person name="Nierman W."/>
        </authorList>
    </citation>
    <scope>NUCLEOTIDE SEQUENCE [LARGE SCALE GENOMIC DNA]</scope>
    <source>
        <strain evidence="10 11">123E</strain>
    </source>
</reference>
<dbReference type="STRING" id="1423351.A0A074RSV7"/>
<evidence type="ECO:0000256" key="2">
    <source>
        <dbReference type="ARBA" id="ARBA00009085"/>
    </source>
</evidence>
<evidence type="ECO:0000256" key="5">
    <source>
        <dbReference type="ARBA" id="ARBA00022786"/>
    </source>
</evidence>